<evidence type="ECO:0000313" key="11">
    <source>
        <dbReference type="Proteomes" id="UP000649604"/>
    </source>
</evidence>
<evidence type="ECO:0000256" key="2">
    <source>
        <dbReference type="ARBA" id="ARBA00022490"/>
    </source>
</evidence>
<proteinExistence type="inferred from homology"/>
<keyword evidence="2 8" id="KW-0963">Cytoplasm</keyword>
<evidence type="ECO:0000256" key="4">
    <source>
        <dbReference type="ARBA" id="ARBA00022741"/>
    </source>
</evidence>
<keyword evidence="4 8" id="KW-0547">Nucleotide-binding</keyword>
<evidence type="ECO:0000256" key="8">
    <source>
        <dbReference type="HAMAP-Rule" id="MF_00376"/>
    </source>
</evidence>
<feature type="binding site" evidence="8">
    <location>
        <begin position="16"/>
        <end position="21"/>
    </location>
    <ligand>
        <name>ATP</name>
        <dbReference type="ChEBI" id="CHEBI:30616"/>
    </ligand>
</feature>
<evidence type="ECO:0000256" key="6">
    <source>
        <dbReference type="ARBA" id="ARBA00022840"/>
    </source>
</evidence>
<comment type="pathway">
    <text evidence="8">Cofactor biosynthesis; coenzyme A biosynthesis; CoA from (R)-pantothenate: step 5/5.</text>
</comment>
<keyword evidence="6 8" id="KW-0067">ATP-binding</keyword>
<evidence type="ECO:0000256" key="1">
    <source>
        <dbReference type="ARBA" id="ARBA00009018"/>
    </source>
</evidence>
<reference evidence="10" key="1">
    <citation type="submission" date="2019-11" db="EMBL/GenBank/DDBJ databases">
        <title>Microbial mats filling the niche in hypersaline microbial mats.</title>
        <authorList>
            <person name="Wong H.L."/>
            <person name="Macleod F.I."/>
            <person name="White R.A. III"/>
            <person name="Burns B.P."/>
        </authorList>
    </citation>
    <scope>NUCLEOTIDE SEQUENCE</scope>
    <source>
        <strain evidence="10">Rbin_158</strain>
    </source>
</reference>
<evidence type="ECO:0000256" key="9">
    <source>
        <dbReference type="NCBIfam" id="TIGR00152"/>
    </source>
</evidence>
<sequence>MAQNDPKTAALTGGIASGKSTVSAMFHELGAVIIDADRVAAQIVEPGQPAWQDIIDQFGREILRADSRLDRQKLGDIIFRHPEKRRLLNQITHPRVITAIDRQMQDIRYTQPQQLIIVDVPLLIEASMHTAYAVVIVVYVSEAVQLARLMQRDGISEEDAHRKIQAQMPLSDKIRYATHVITNDDGLENTRKQVISVYQQIA</sequence>
<dbReference type="EMBL" id="WJJP01000366">
    <property type="protein sequence ID" value="MBD3325163.1"/>
    <property type="molecule type" value="Genomic_DNA"/>
</dbReference>
<dbReference type="InterPro" id="IPR001977">
    <property type="entry name" value="Depp_CoAkinase"/>
</dbReference>
<accession>A0A9D5JVS1</accession>
<gene>
    <name evidence="8" type="primary">coaE</name>
    <name evidence="10" type="ORF">GF339_11300</name>
</gene>
<name>A0A9D5JVS1_9BACT</name>
<evidence type="ECO:0000256" key="7">
    <source>
        <dbReference type="ARBA" id="ARBA00022993"/>
    </source>
</evidence>
<dbReference type="GO" id="GO:0005737">
    <property type="term" value="C:cytoplasm"/>
    <property type="evidence" value="ECO:0007669"/>
    <property type="project" value="UniProtKB-SubCell"/>
</dbReference>
<dbReference type="Gene3D" id="3.40.50.300">
    <property type="entry name" value="P-loop containing nucleotide triphosphate hydrolases"/>
    <property type="match status" value="1"/>
</dbReference>
<comment type="subcellular location">
    <subcellularLocation>
        <location evidence="8">Cytoplasm</location>
    </subcellularLocation>
</comment>
<dbReference type="NCBIfam" id="TIGR00152">
    <property type="entry name" value="dephospho-CoA kinase"/>
    <property type="match status" value="1"/>
</dbReference>
<dbReference type="Pfam" id="PF01121">
    <property type="entry name" value="CoaE"/>
    <property type="match status" value="1"/>
</dbReference>
<protein>
    <recommendedName>
        <fullName evidence="8 9">Dephospho-CoA kinase</fullName>
        <ecNumber evidence="8 9">2.7.1.24</ecNumber>
    </recommendedName>
    <alternativeName>
        <fullName evidence="8">Dephosphocoenzyme A kinase</fullName>
    </alternativeName>
</protein>
<dbReference type="PANTHER" id="PTHR10695">
    <property type="entry name" value="DEPHOSPHO-COA KINASE-RELATED"/>
    <property type="match status" value="1"/>
</dbReference>
<dbReference type="PANTHER" id="PTHR10695:SF46">
    <property type="entry name" value="BIFUNCTIONAL COENZYME A SYNTHASE-RELATED"/>
    <property type="match status" value="1"/>
</dbReference>
<dbReference type="AlphaFoldDB" id="A0A9D5JVS1"/>
<organism evidence="10 11">
    <name type="scientific">candidate division KSB3 bacterium</name>
    <dbReference type="NCBI Taxonomy" id="2044937"/>
    <lineage>
        <taxon>Bacteria</taxon>
        <taxon>candidate division KSB3</taxon>
    </lineage>
</organism>
<evidence type="ECO:0000313" key="10">
    <source>
        <dbReference type="EMBL" id="MBD3325163.1"/>
    </source>
</evidence>
<keyword evidence="3 8" id="KW-0808">Transferase</keyword>
<dbReference type="GO" id="GO:0015937">
    <property type="term" value="P:coenzyme A biosynthetic process"/>
    <property type="evidence" value="ECO:0007669"/>
    <property type="project" value="UniProtKB-UniRule"/>
</dbReference>
<evidence type="ECO:0000256" key="5">
    <source>
        <dbReference type="ARBA" id="ARBA00022777"/>
    </source>
</evidence>
<dbReference type="Proteomes" id="UP000649604">
    <property type="component" value="Unassembled WGS sequence"/>
</dbReference>
<keyword evidence="5 8" id="KW-0418">Kinase</keyword>
<dbReference type="PROSITE" id="PS51219">
    <property type="entry name" value="DPCK"/>
    <property type="match status" value="1"/>
</dbReference>
<comment type="caution">
    <text evidence="10">The sequence shown here is derived from an EMBL/GenBank/DDBJ whole genome shotgun (WGS) entry which is preliminary data.</text>
</comment>
<dbReference type="GO" id="GO:0005524">
    <property type="term" value="F:ATP binding"/>
    <property type="evidence" value="ECO:0007669"/>
    <property type="project" value="UniProtKB-UniRule"/>
</dbReference>
<dbReference type="SUPFAM" id="SSF52540">
    <property type="entry name" value="P-loop containing nucleoside triphosphate hydrolases"/>
    <property type="match status" value="1"/>
</dbReference>
<keyword evidence="7 8" id="KW-0173">Coenzyme A biosynthesis</keyword>
<dbReference type="CDD" id="cd02022">
    <property type="entry name" value="DPCK"/>
    <property type="match status" value="1"/>
</dbReference>
<dbReference type="FunFam" id="3.40.50.300:FF:000991">
    <property type="entry name" value="Dephospho-CoA kinase"/>
    <property type="match status" value="1"/>
</dbReference>
<comment type="similarity">
    <text evidence="1 8">Belongs to the CoaE family.</text>
</comment>
<comment type="function">
    <text evidence="8">Catalyzes the phosphorylation of the 3'-hydroxyl group of dephosphocoenzyme A to form coenzyme A.</text>
</comment>
<dbReference type="InterPro" id="IPR027417">
    <property type="entry name" value="P-loop_NTPase"/>
</dbReference>
<dbReference type="HAMAP" id="MF_00376">
    <property type="entry name" value="Dephospho_CoA_kinase"/>
    <property type="match status" value="1"/>
</dbReference>
<evidence type="ECO:0000256" key="3">
    <source>
        <dbReference type="ARBA" id="ARBA00022679"/>
    </source>
</evidence>
<comment type="catalytic activity">
    <reaction evidence="8">
        <text>3'-dephospho-CoA + ATP = ADP + CoA + H(+)</text>
        <dbReference type="Rhea" id="RHEA:18245"/>
        <dbReference type="ChEBI" id="CHEBI:15378"/>
        <dbReference type="ChEBI" id="CHEBI:30616"/>
        <dbReference type="ChEBI" id="CHEBI:57287"/>
        <dbReference type="ChEBI" id="CHEBI:57328"/>
        <dbReference type="ChEBI" id="CHEBI:456216"/>
        <dbReference type="EC" id="2.7.1.24"/>
    </reaction>
</comment>
<dbReference type="GO" id="GO:0004140">
    <property type="term" value="F:dephospho-CoA kinase activity"/>
    <property type="evidence" value="ECO:0007669"/>
    <property type="project" value="UniProtKB-UniRule"/>
</dbReference>
<dbReference type="EC" id="2.7.1.24" evidence="8 9"/>